<dbReference type="WBParaSite" id="Hba_06954">
    <property type="protein sequence ID" value="Hba_06954"/>
    <property type="gene ID" value="Hba_06954"/>
</dbReference>
<evidence type="ECO:0000313" key="2">
    <source>
        <dbReference type="WBParaSite" id="Hba_06954"/>
    </source>
</evidence>
<protein>
    <submittedName>
        <fullName evidence="2">Ovule protein</fullName>
    </submittedName>
</protein>
<accession>A0A1I7WP77</accession>
<dbReference type="Proteomes" id="UP000095283">
    <property type="component" value="Unplaced"/>
</dbReference>
<sequence>MIHHSLVFPLLYPTYNRAVHPIGSFSRGYSRAVGLLSMASSVKYGPPETNTIGFHSLWLFSEIFREL</sequence>
<reference evidence="2" key="1">
    <citation type="submission" date="2016-11" db="UniProtKB">
        <authorList>
            <consortium name="WormBaseParasite"/>
        </authorList>
    </citation>
    <scope>IDENTIFICATION</scope>
</reference>
<proteinExistence type="predicted"/>
<dbReference type="AlphaFoldDB" id="A0A1I7WP77"/>
<keyword evidence="1" id="KW-1185">Reference proteome</keyword>
<evidence type="ECO:0000313" key="1">
    <source>
        <dbReference type="Proteomes" id="UP000095283"/>
    </source>
</evidence>
<organism evidence="1 2">
    <name type="scientific">Heterorhabditis bacteriophora</name>
    <name type="common">Entomopathogenic nematode worm</name>
    <dbReference type="NCBI Taxonomy" id="37862"/>
    <lineage>
        <taxon>Eukaryota</taxon>
        <taxon>Metazoa</taxon>
        <taxon>Ecdysozoa</taxon>
        <taxon>Nematoda</taxon>
        <taxon>Chromadorea</taxon>
        <taxon>Rhabditida</taxon>
        <taxon>Rhabditina</taxon>
        <taxon>Rhabditomorpha</taxon>
        <taxon>Strongyloidea</taxon>
        <taxon>Heterorhabditidae</taxon>
        <taxon>Heterorhabditis</taxon>
    </lineage>
</organism>
<name>A0A1I7WP77_HETBA</name>